<keyword evidence="2 7" id="KW-0285">Flavoprotein</keyword>
<proteinExistence type="inferred from homology"/>
<accession>A0A2M8PX32</accession>
<keyword evidence="4 7" id="KW-0808">Transferase</keyword>
<feature type="binding site" evidence="7">
    <location>
        <position position="154"/>
    </location>
    <ligand>
        <name>dimethylallyl phosphate</name>
        <dbReference type="ChEBI" id="CHEBI:88052"/>
    </ligand>
</feature>
<name>A0A2M8PX32_9CHLR</name>
<dbReference type="GO" id="GO:0016829">
    <property type="term" value="F:lyase activity"/>
    <property type="evidence" value="ECO:0007669"/>
    <property type="project" value="UniProtKB-KW"/>
</dbReference>
<evidence type="ECO:0000256" key="2">
    <source>
        <dbReference type="ARBA" id="ARBA00022630"/>
    </source>
</evidence>
<evidence type="ECO:0000256" key="7">
    <source>
        <dbReference type="HAMAP-Rule" id="MF_01984"/>
    </source>
</evidence>
<dbReference type="FunFam" id="3.40.50.1950:FF:000001">
    <property type="entry name" value="Flavin prenyltransferase UbiX"/>
    <property type="match status" value="1"/>
</dbReference>
<dbReference type="InterPro" id="IPR036551">
    <property type="entry name" value="Flavin_trans-like"/>
</dbReference>
<comment type="function">
    <text evidence="7">Flavin prenyltransferase that catalyzes the synthesis of the prenylated FMN cofactor (prenyl-FMN) for 4-hydroxy-3-polyprenylbenzoic acid decarboxylase UbiD. The prenyltransferase is metal-independent and links a dimethylallyl moiety from dimethylallyl monophosphate (DMAP) to the flavin N5 and C6 atoms of FMN.</text>
</comment>
<comment type="catalytic activity">
    <reaction evidence="5 7">
        <text>dimethylallyl phosphate + FMNH2 = prenylated FMNH2 + phosphate</text>
        <dbReference type="Rhea" id="RHEA:37743"/>
        <dbReference type="ChEBI" id="CHEBI:43474"/>
        <dbReference type="ChEBI" id="CHEBI:57618"/>
        <dbReference type="ChEBI" id="CHEBI:87467"/>
        <dbReference type="ChEBI" id="CHEBI:88052"/>
        <dbReference type="EC" id="2.5.1.129"/>
    </reaction>
</comment>
<protein>
    <recommendedName>
        <fullName evidence="7">Flavin prenyltransferase UbiX</fullName>
        <ecNumber evidence="7">2.5.1.129</ecNumber>
    </recommendedName>
</protein>
<comment type="caution">
    <text evidence="7">Lacks conserved residue(s) required for the propagation of feature annotation.</text>
</comment>
<dbReference type="Gene3D" id="3.40.50.1950">
    <property type="entry name" value="Flavin prenyltransferase-like"/>
    <property type="match status" value="1"/>
</dbReference>
<comment type="similarity">
    <text evidence="6 7">Belongs to the UbiX/PAD1 family.</text>
</comment>
<dbReference type="EC" id="2.5.1.129" evidence="7"/>
<dbReference type="EMBL" id="PGTL01000032">
    <property type="protein sequence ID" value="PJF42123.1"/>
    <property type="molecule type" value="Genomic_DNA"/>
</dbReference>
<feature type="binding site" evidence="7">
    <location>
        <position position="170"/>
    </location>
    <ligand>
        <name>dimethylallyl phosphate</name>
        <dbReference type="ChEBI" id="CHEBI:88052"/>
    </ligand>
</feature>
<dbReference type="SUPFAM" id="SSF52507">
    <property type="entry name" value="Homo-oligomeric flavin-containing Cys decarboxylases, HFCD"/>
    <property type="match status" value="1"/>
</dbReference>
<evidence type="ECO:0000256" key="5">
    <source>
        <dbReference type="ARBA" id="ARBA00050612"/>
    </source>
</evidence>
<dbReference type="InterPro" id="IPR004507">
    <property type="entry name" value="UbiX-like"/>
</dbReference>
<evidence type="ECO:0000313" key="10">
    <source>
        <dbReference type="Proteomes" id="UP000228947"/>
    </source>
</evidence>
<dbReference type="HAMAP" id="MF_01984">
    <property type="entry name" value="ubiX_pad"/>
    <property type="match status" value="1"/>
</dbReference>
<dbReference type="AlphaFoldDB" id="A0A2M8PX32"/>
<reference evidence="9 10" key="1">
    <citation type="submission" date="2017-11" db="EMBL/GenBank/DDBJ databases">
        <title>Evolution of Phototrophy in the Chloroflexi Phylum Driven by Horizontal Gene Transfer.</title>
        <authorList>
            <person name="Ward L.M."/>
            <person name="Hemp J."/>
            <person name="Shih P.M."/>
            <person name="Mcglynn S.E."/>
            <person name="Fischer W."/>
        </authorList>
    </citation>
    <scope>NUCLEOTIDE SEQUENCE [LARGE SCALE GENOMIC DNA]</scope>
    <source>
        <strain evidence="9">CP1_1M</strain>
    </source>
</reference>
<organism evidence="9 10">
    <name type="scientific">Candidatus Thermofonsia Clade 1 bacterium</name>
    <dbReference type="NCBI Taxonomy" id="2364210"/>
    <lineage>
        <taxon>Bacteria</taxon>
        <taxon>Bacillati</taxon>
        <taxon>Chloroflexota</taxon>
        <taxon>Candidatus Thermofontia</taxon>
        <taxon>Candidatus Thermofonsia Clade 1</taxon>
    </lineage>
</organism>
<dbReference type="GO" id="GO:0106141">
    <property type="term" value="F:flavin prenyltransferase activity"/>
    <property type="evidence" value="ECO:0007669"/>
    <property type="project" value="UniProtKB-EC"/>
</dbReference>
<keyword evidence="3 7" id="KW-0288">FMN</keyword>
<evidence type="ECO:0000256" key="6">
    <source>
        <dbReference type="ARBA" id="ARBA00060793"/>
    </source>
</evidence>
<comment type="caution">
    <text evidence="9">The sequence shown here is derived from an EMBL/GenBank/DDBJ whole genome shotgun (WGS) entry which is preliminary data.</text>
</comment>
<evidence type="ECO:0000313" key="9">
    <source>
        <dbReference type="EMBL" id="PJF42123.1"/>
    </source>
</evidence>
<evidence type="ECO:0000259" key="8">
    <source>
        <dbReference type="Pfam" id="PF02441"/>
    </source>
</evidence>
<feature type="binding site" evidence="7">
    <location>
        <begin position="11"/>
        <end position="13"/>
    </location>
    <ligand>
        <name>FMN</name>
        <dbReference type="ChEBI" id="CHEBI:58210"/>
    </ligand>
</feature>
<dbReference type="NCBIfam" id="NF004685">
    <property type="entry name" value="PRK06029.1"/>
    <property type="match status" value="1"/>
</dbReference>
<evidence type="ECO:0000256" key="4">
    <source>
        <dbReference type="ARBA" id="ARBA00022679"/>
    </source>
</evidence>
<evidence type="ECO:0000256" key="1">
    <source>
        <dbReference type="ARBA" id="ARBA00022602"/>
    </source>
</evidence>
<dbReference type="NCBIfam" id="TIGR00421">
    <property type="entry name" value="ubiX_pad"/>
    <property type="match status" value="1"/>
</dbReference>
<gene>
    <name evidence="7" type="primary">ubiX</name>
    <name evidence="9" type="ORF">CUN50_05325</name>
</gene>
<dbReference type="InterPro" id="IPR003382">
    <property type="entry name" value="Flavoprotein"/>
</dbReference>
<feature type="binding site" evidence="7">
    <location>
        <position position="38"/>
    </location>
    <ligand>
        <name>FMN</name>
        <dbReference type="ChEBI" id="CHEBI:58210"/>
    </ligand>
</feature>
<sequence length="191" mass="20614">MPDRLIVAISGASGAIYGIRLLEVLAQSDAIETHLIISPSARATIAQETSWTVRQVEALADVVHKPEDIGASIASGSFQTRGMIVAPCSIKMLSAVANSYNADLLARAADVQLKEGRPLLLLLRETPLHIGHLRLCVQAAENGAIIMPPVPAFYTLPQTVDDIINHTVGRALARIGIQNDLYFEWLGMGRR</sequence>
<dbReference type="Proteomes" id="UP000228947">
    <property type="component" value="Unassembled WGS sequence"/>
</dbReference>
<dbReference type="Pfam" id="PF02441">
    <property type="entry name" value="Flavoprotein"/>
    <property type="match status" value="1"/>
</dbReference>
<keyword evidence="1 7" id="KW-0637">Prenyltransferase</keyword>
<feature type="domain" description="Flavoprotein" evidence="8">
    <location>
        <begin position="4"/>
        <end position="171"/>
    </location>
</feature>
<keyword evidence="9" id="KW-0456">Lyase</keyword>
<evidence type="ECO:0000256" key="3">
    <source>
        <dbReference type="ARBA" id="ARBA00022643"/>
    </source>
</evidence>
<feature type="binding site" evidence="7">
    <location>
        <position position="124"/>
    </location>
    <ligand>
        <name>FMN</name>
        <dbReference type="ChEBI" id="CHEBI:58210"/>
    </ligand>
</feature>